<keyword evidence="3" id="KW-1185">Reference proteome</keyword>
<evidence type="ECO:0000256" key="1">
    <source>
        <dbReference type="SAM" id="SignalP"/>
    </source>
</evidence>
<keyword evidence="1" id="KW-0732">Signal</keyword>
<sequence>MTYVYLILGVASLCYALPYGSLKGEECTLEPSELGPSWYKVPQPLEPTPLPDLNATPSYMHMPCAPTTFFEITICGCTNLVALIHTSLNTEESKPGSILLNTRTGEVTKCPFRASRRGHQWYLVRVPGEFWRPMRCAAGTYFSKHKCTCGHRLKDFDRFASGSDNTISQSLGISLRDVDFGLNKKEANDIPFWRRESRDQGQSNRRNDIVKNIRADVNVNIQKHDKMIVDRVNLGTDTISESHAQLLLKRNKGRISVISKKKKSRTLQLDKIVDQRQQLTNSFLKPEERTVQHTWNTERPDHSNISKTIFFAPMKPLEKSNTKPKSSLQSKKTSVAIEVKTDTVIGNVHEVNNGIPKGKATDLADLNELTNVLSDVDNKITAKEKLELVSNGNTNKTSVVKDGAQQDKTLFQNEVECRKKPLRELGGQYFLIPIENIGYVPYACYGDQVYDHFLCACRQAFEECYKRKIFELGPKYFEGHVMGFGFLPIACHGNLQFDERKCTCV</sequence>
<protein>
    <submittedName>
        <fullName evidence="2">Uncharacterized protein</fullName>
    </submittedName>
</protein>
<feature type="signal peptide" evidence="1">
    <location>
        <begin position="1"/>
        <end position="16"/>
    </location>
</feature>
<feature type="chain" id="PRO_5047430415" evidence="1">
    <location>
        <begin position="17"/>
        <end position="505"/>
    </location>
</feature>
<proteinExistence type="predicted"/>
<dbReference type="EMBL" id="CP111014">
    <property type="protein sequence ID" value="WAQ99482.1"/>
    <property type="molecule type" value="Genomic_DNA"/>
</dbReference>
<name>A0ABY7DRZ0_MYAAR</name>
<evidence type="ECO:0000313" key="3">
    <source>
        <dbReference type="Proteomes" id="UP001164746"/>
    </source>
</evidence>
<evidence type="ECO:0000313" key="2">
    <source>
        <dbReference type="EMBL" id="WAQ99482.1"/>
    </source>
</evidence>
<reference evidence="2" key="1">
    <citation type="submission" date="2022-11" db="EMBL/GenBank/DDBJ databases">
        <title>Centuries of genome instability and evolution in soft-shell clam transmissible cancer (bioRxiv).</title>
        <authorList>
            <person name="Hart S.F.M."/>
            <person name="Yonemitsu M.A."/>
            <person name="Giersch R.M."/>
            <person name="Beal B.F."/>
            <person name="Arriagada G."/>
            <person name="Davis B.W."/>
            <person name="Ostrander E.A."/>
            <person name="Goff S.P."/>
            <person name="Metzger M.J."/>
        </authorList>
    </citation>
    <scope>NUCLEOTIDE SEQUENCE</scope>
    <source>
        <strain evidence="2">MELC-2E11</strain>
        <tissue evidence="2">Siphon/mantle</tissue>
    </source>
</reference>
<organism evidence="2 3">
    <name type="scientific">Mya arenaria</name>
    <name type="common">Soft-shell clam</name>
    <dbReference type="NCBI Taxonomy" id="6604"/>
    <lineage>
        <taxon>Eukaryota</taxon>
        <taxon>Metazoa</taxon>
        <taxon>Spiralia</taxon>
        <taxon>Lophotrochozoa</taxon>
        <taxon>Mollusca</taxon>
        <taxon>Bivalvia</taxon>
        <taxon>Autobranchia</taxon>
        <taxon>Heteroconchia</taxon>
        <taxon>Euheterodonta</taxon>
        <taxon>Imparidentia</taxon>
        <taxon>Neoheterodontei</taxon>
        <taxon>Myida</taxon>
        <taxon>Myoidea</taxon>
        <taxon>Myidae</taxon>
        <taxon>Mya</taxon>
    </lineage>
</organism>
<dbReference type="Proteomes" id="UP001164746">
    <property type="component" value="Chromosome 3"/>
</dbReference>
<gene>
    <name evidence="2" type="ORF">MAR_023855</name>
</gene>
<accession>A0ABY7DRZ0</accession>